<dbReference type="AlphaFoldDB" id="A0A0F3QJX3"/>
<reference evidence="2 3" key="1">
    <citation type="submission" date="2015-02" db="EMBL/GenBank/DDBJ databases">
        <title>Genome Sequencing of Rickettsiales.</title>
        <authorList>
            <person name="Daugherty S.C."/>
            <person name="Su Q."/>
            <person name="Abolude K."/>
            <person name="Beier-Sexton M."/>
            <person name="Carlyon J.A."/>
            <person name="Carter R."/>
            <person name="Day N.P."/>
            <person name="Dumler S.J."/>
            <person name="Dyachenko V."/>
            <person name="Godinez A."/>
            <person name="Kurtti T.J."/>
            <person name="Lichay M."/>
            <person name="Mullins K.E."/>
            <person name="Ott S."/>
            <person name="Pappas-Brown V."/>
            <person name="Paris D.H."/>
            <person name="Patel P."/>
            <person name="Richards A.L."/>
            <person name="Sadzewicz L."/>
            <person name="Sears K."/>
            <person name="Seidman D."/>
            <person name="Sengamalay N."/>
            <person name="Stenos J."/>
            <person name="Tallon L.J."/>
            <person name="Vincent G."/>
            <person name="Fraser C.M."/>
            <person name="Munderloh U."/>
            <person name="Dunning-Hotopp J.C."/>
        </authorList>
    </citation>
    <scope>NUCLEOTIDE SEQUENCE [LARGE SCALE GENOMIC DNA]</scope>
    <source>
        <strain evidence="2 3">RML Mogi</strain>
    </source>
</reference>
<dbReference type="InterPro" id="IPR047650">
    <property type="entry name" value="Transpos_IS110"/>
</dbReference>
<dbReference type="GO" id="GO:0003677">
    <property type="term" value="F:DNA binding"/>
    <property type="evidence" value="ECO:0007669"/>
    <property type="project" value="InterPro"/>
</dbReference>
<dbReference type="PATRIC" id="fig|1359194.3.peg.1100"/>
<dbReference type="InterPro" id="IPR002525">
    <property type="entry name" value="Transp_IS110-like_N"/>
</dbReference>
<organism evidence="2 3">
    <name type="scientific">Rickettsia bellii str. RML Mogi</name>
    <dbReference type="NCBI Taxonomy" id="1359194"/>
    <lineage>
        <taxon>Bacteria</taxon>
        <taxon>Pseudomonadati</taxon>
        <taxon>Pseudomonadota</taxon>
        <taxon>Alphaproteobacteria</taxon>
        <taxon>Rickettsiales</taxon>
        <taxon>Rickettsiaceae</taxon>
        <taxon>Rickettsieae</taxon>
        <taxon>Rickettsia</taxon>
        <taxon>belli group</taxon>
    </lineage>
</organism>
<dbReference type="RefSeq" id="WP_231569936.1">
    <property type="nucleotide sequence ID" value="NZ_LAOJ01000001.1"/>
</dbReference>
<evidence type="ECO:0000313" key="3">
    <source>
        <dbReference type="Proteomes" id="UP000033689"/>
    </source>
</evidence>
<accession>A0A0F3QJX3</accession>
<dbReference type="GO" id="GO:0006313">
    <property type="term" value="P:DNA transposition"/>
    <property type="evidence" value="ECO:0007669"/>
    <property type="project" value="InterPro"/>
</dbReference>
<proteinExistence type="predicted"/>
<sequence length="111" mass="12514">MIKYHKHIGIDIGKYNFVVGIEGIKDTKEYENTSSGIFEFINDNKDILANSLTVVETTGGYELELLYSLCERGYVVHRADARKVKNFIRSYGNSAKTDKLDAKALGLYGKE</sequence>
<name>A0A0F3QJX3_RICBE</name>
<feature type="domain" description="Transposase IS110-like N-terminal" evidence="1">
    <location>
        <begin position="8"/>
        <end position="105"/>
    </location>
</feature>
<protein>
    <submittedName>
        <fullName evidence="2">Transposase family protein</fullName>
    </submittedName>
</protein>
<dbReference type="Proteomes" id="UP000033689">
    <property type="component" value="Unassembled WGS sequence"/>
</dbReference>
<dbReference type="PANTHER" id="PTHR33055">
    <property type="entry name" value="TRANSPOSASE FOR INSERTION SEQUENCE ELEMENT IS1111A"/>
    <property type="match status" value="1"/>
</dbReference>
<evidence type="ECO:0000313" key="2">
    <source>
        <dbReference type="EMBL" id="KJV92451.1"/>
    </source>
</evidence>
<dbReference type="GO" id="GO:0004803">
    <property type="term" value="F:transposase activity"/>
    <property type="evidence" value="ECO:0007669"/>
    <property type="project" value="InterPro"/>
</dbReference>
<dbReference type="Pfam" id="PF01548">
    <property type="entry name" value="DEDD_Tnp_IS110"/>
    <property type="match status" value="1"/>
</dbReference>
<gene>
    <name evidence="2" type="ORF">RBEMOGI_1081</name>
</gene>
<dbReference type="EMBL" id="LAOJ01000001">
    <property type="protein sequence ID" value="KJV92451.1"/>
    <property type="molecule type" value="Genomic_DNA"/>
</dbReference>
<evidence type="ECO:0000259" key="1">
    <source>
        <dbReference type="Pfam" id="PF01548"/>
    </source>
</evidence>
<comment type="caution">
    <text evidence="2">The sequence shown here is derived from an EMBL/GenBank/DDBJ whole genome shotgun (WGS) entry which is preliminary data.</text>
</comment>